<keyword evidence="2 8" id="KW-0963">Cytoplasm</keyword>
<reference evidence="10" key="1">
    <citation type="submission" date="2022-01" db="EMBL/GenBank/DDBJ databases">
        <authorList>
            <person name="Wang Y."/>
        </authorList>
    </citation>
    <scope>NUCLEOTIDE SEQUENCE</scope>
    <source>
        <strain evidence="10">WB101</strain>
    </source>
</reference>
<dbReference type="PANTHER" id="PTHR43033:SF1">
    <property type="entry name" value="TRNA(ILE)-LYSIDINE SYNTHASE-RELATED"/>
    <property type="match status" value="1"/>
</dbReference>
<evidence type="ECO:0000256" key="5">
    <source>
        <dbReference type="ARBA" id="ARBA00022741"/>
    </source>
</evidence>
<evidence type="ECO:0000313" key="10">
    <source>
        <dbReference type="EMBL" id="MCG2589141.1"/>
    </source>
</evidence>
<evidence type="ECO:0000259" key="9">
    <source>
        <dbReference type="SMART" id="SM00977"/>
    </source>
</evidence>
<keyword evidence="4 8" id="KW-0819">tRNA processing</keyword>
<keyword evidence="5 8" id="KW-0547">Nucleotide-binding</keyword>
<dbReference type="EMBL" id="JAKLWS010000012">
    <property type="protein sequence ID" value="MCG2589141.1"/>
    <property type="molecule type" value="Genomic_DNA"/>
</dbReference>
<reference evidence="10" key="2">
    <citation type="submission" date="2024-05" db="EMBL/GenBank/DDBJ databases">
        <title>Rhodohalobacter halophilus gen. nov., sp. nov., a moderately halophilic member of the family Balneolaceae.</title>
        <authorList>
            <person name="Xia J."/>
        </authorList>
    </citation>
    <scope>NUCLEOTIDE SEQUENCE</scope>
    <source>
        <strain evidence="10">WB101</strain>
    </source>
</reference>
<evidence type="ECO:0000256" key="3">
    <source>
        <dbReference type="ARBA" id="ARBA00022598"/>
    </source>
</evidence>
<organism evidence="10 11">
    <name type="scientific">Rhodohalobacter sulfatireducens</name>
    <dbReference type="NCBI Taxonomy" id="2911366"/>
    <lineage>
        <taxon>Bacteria</taxon>
        <taxon>Pseudomonadati</taxon>
        <taxon>Balneolota</taxon>
        <taxon>Balneolia</taxon>
        <taxon>Balneolales</taxon>
        <taxon>Balneolaceae</taxon>
        <taxon>Rhodohalobacter</taxon>
    </lineage>
</organism>
<dbReference type="NCBIfam" id="TIGR02433">
    <property type="entry name" value="lysidine_TilS_C"/>
    <property type="match status" value="1"/>
</dbReference>
<comment type="catalytic activity">
    <reaction evidence="7 8">
        <text>cytidine(34) in tRNA(Ile2) + L-lysine + ATP = lysidine(34) in tRNA(Ile2) + AMP + diphosphate + H(+)</text>
        <dbReference type="Rhea" id="RHEA:43744"/>
        <dbReference type="Rhea" id="RHEA-COMP:10625"/>
        <dbReference type="Rhea" id="RHEA-COMP:10670"/>
        <dbReference type="ChEBI" id="CHEBI:15378"/>
        <dbReference type="ChEBI" id="CHEBI:30616"/>
        <dbReference type="ChEBI" id="CHEBI:32551"/>
        <dbReference type="ChEBI" id="CHEBI:33019"/>
        <dbReference type="ChEBI" id="CHEBI:82748"/>
        <dbReference type="ChEBI" id="CHEBI:83665"/>
        <dbReference type="ChEBI" id="CHEBI:456215"/>
        <dbReference type="EC" id="6.3.4.19"/>
    </reaction>
</comment>
<protein>
    <recommendedName>
        <fullName evidence="8">tRNA(Ile)-lysidine synthase</fullName>
        <ecNumber evidence="8">6.3.4.19</ecNumber>
    </recommendedName>
    <alternativeName>
        <fullName evidence="8">tRNA(Ile)-2-lysyl-cytidine synthase</fullName>
    </alternativeName>
    <alternativeName>
        <fullName evidence="8">tRNA(Ile)-lysidine synthetase</fullName>
    </alternativeName>
</protein>
<comment type="caution">
    <text evidence="10">The sequence shown here is derived from an EMBL/GenBank/DDBJ whole genome shotgun (WGS) entry which is preliminary data.</text>
</comment>
<comment type="similarity">
    <text evidence="8">Belongs to the tRNA(Ile)-lysidine synthase family.</text>
</comment>
<feature type="binding site" evidence="8">
    <location>
        <begin position="33"/>
        <end position="38"/>
    </location>
    <ligand>
        <name>ATP</name>
        <dbReference type="ChEBI" id="CHEBI:30616"/>
    </ligand>
</feature>
<sequence>MNKFELSPVTKSFRNQVKTHLSDSSVRVIAGISGGPDSMAMLYLLHRFDIETIVVHCNYQLRGGASDKDQKLVEDICMHWSIECISMRLDSSEEQTGNFQDWARQRRYQAYEDIKKEYSADLILTAHHQDDQLETILQKILRGSGLDAWKGMEVLDGYLFRPLLNLSKSEIMKFVQQFNVPYRIDRTNEESTYARNFIRNHWFPDLNRLFPGWRKNLQKLADRAEEFGLMTDLILQKVSTTGNRLIRDDFLELDTKIRASILLQFLKKNTEDIEISRGFLKSIDKIGELQSGGKLQVSEFHILYRDRDFFKIIDDSDLKEFNQVINKSQLEESLTISDWKLSFVPPPKSYSDDILHLDEEKIEFPITLRRWKDGDSFQPLGMDGTQLVSDHLTNRKIPSTKKKQALVLESFDGSISALIFPNYSKSSELGTISERVRCTSSTKRTLKITKAN</sequence>
<gene>
    <name evidence="8 10" type="primary">tilS</name>
    <name evidence="10" type="ORF">L6773_11220</name>
</gene>
<comment type="subcellular location">
    <subcellularLocation>
        <location evidence="1 8">Cytoplasm</location>
    </subcellularLocation>
</comment>
<dbReference type="Gene3D" id="3.40.50.620">
    <property type="entry name" value="HUPs"/>
    <property type="match status" value="1"/>
</dbReference>
<evidence type="ECO:0000256" key="6">
    <source>
        <dbReference type="ARBA" id="ARBA00022840"/>
    </source>
</evidence>
<dbReference type="SUPFAM" id="SSF52402">
    <property type="entry name" value="Adenine nucleotide alpha hydrolases-like"/>
    <property type="match status" value="1"/>
</dbReference>
<dbReference type="NCBIfam" id="TIGR02432">
    <property type="entry name" value="lysidine_TilS_N"/>
    <property type="match status" value="1"/>
</dbReference>
<keyword evidence="6 8" id="KW-0067">ATP-binding</keyword>
<evidence type="ECO:0000256" key="2">
    <source>
        <dbReference type="ARBA" id="ARBA00022490"/>
    </source>
</evidence>
<keyword evidence="3 8" id="KW-0436">Ligase</keyword>
<dbReference type="InterPro" id="IPR011063">
    <property type="entry name" value="TilS/TtcA_N"/>
</dbReference>
<comment type="function">
    <text evidence="8">Ligates lysine onto the cytidine present at position 34 of the AUA codon-specific tRNA(Ile) that contains the anticodon CAU, in an ATP-dependent manner. Cytidine is converted to lysidine, thus changing the amino acid specificity of the tRNA from methionine to isoleucine.</text>
</comment>
<dbReference type="SUPFAM" id="SSF56037">
    <property type="entry name" value="PheT/TilS domain"/>
    <property type="match status" value="1"/>
</dbReference>
<accession>A0ABS9KE82</accession>
<dbReference type="PANTHER" id="PTHR43033">
    <property type="entry name" value="TRNA(ILE)-LYSIDINE SYNTHASE-RELATED"/>
    <property type="match status" value="1"/>
</dbReference>
<evidence type="ECO:0000256" key="8">
    <source>
        <dbReference type="HAMAP-Rule" id="MF_01161"/>
    </source>
</evidence>
<dbReference type="SMART" id="SM00977">
    <property type="entry name" value="TilS_C"/>
    <property type="match status" value="1"/>
</dbReference>
<dbReference type="InterPro" id="IPR012094">
    <property type="entry name" value="tRNA_Ile_lys_synt"/>
</dbReference>
<proteinExistence type="inferred from homology"/>
<dbReference type="GO" id="GO:0032267">
    <property type="term" value="F:tRNA(Ile)-lysidine synthase activity"/>
    <property type="evidence" value="ECO:0007669"/>
    <property type="project" value="UniProtKB-EC"/>
</dbReference>
<dbReference type="InterPro" id="IPR012796">
    <property type="entry name" value="Lysidine-tRNA-synth_C"/>
</dbReference>
<dbReference type="InterPro" id="IPR014729">
    <property type="entry name" value="Rossmann-like_a/b/a_fold"/>
</dbReference>
<dbReference type="CDD" id="cd01992">
    <property type="entry name" value="TilS_N"/>
    <property type="match status" value="1"/>
</dbReference>
<comment type="domain">
    <text evidence="8">The N-terminal region contains the highly conserved SGGXDS motif, predicted to be a P-loop motif involved in ATP binding.</text>
</comment>
<evidence type="ECO:0000256" key="7">
    <source>
        <dbReference type="ARBA" id="ARBA00048539"/>
    </source>
</evidence>
<dbReference type="Proteomes" id="UP001165366">
    <property type="component" value="Unassembled WGS sequence"/>
</dbReference>
<evidence type="ECO:0000256" key="4">
    <source>
        <dbReference type="ARBA" id="ARBA00022694"/>
    </source>
</evidence>
<dbReference type="EC" id="6.3.4.19" evidence="8"/>
<evidence type="ECO:0000313" key="11">
    <source>
        <dbReference type="Proteomes" id="UP001165366"/>
    </source>
</evidence>
<evidence type="ECO:0000256" key="1">
    <source>
        <dbReference type="ARBA" id="ARBA00004496"/>
    </source>
</evidence>
<feature type="domain" description="Lysidine-tRNA(Ile) synthetase C-terminal" evidence="9">
    <location>
        <begin position="366"/>
        <end position="448"/>
    </location>
</feature>
<name>A0ABS9KE82_9BACT</name>
<dbReference type="Pfam" id="PF01171">
    <property type="entry name" value="ATP_bind_3"/>
    <property type="match status" value="1"/>
</dbReference>
<keyword evidence="11" id="KW-1185">Reference proteome</keyword>
<dbReference type="InterPro" id="IPR012795">
    <property type="entry name" value="tRNA_Ile_lys_synt_N"/>
</dbReference>
<dbReference type="RefSeq" id="WP_237854485.1">
    <property type="nucleotide sequence ID" value="NZ_JAKLWS010000012.1"/>
</dbReference>
<dbReference type="HAMAP" id="MF_01161">
    <property type="entry name" value="tRNA_Ile_lys_synt"/>
    <property type="match status" value="1"/>
</dbReference>